<evidence type="ECO:0000256" key="4">
    <source>
        <dbReference type="SAM" id="Coils"/>
    </source>
</evidence>
<feature type="domain" description="Ribosome recycling factor" evidence="5">
    <location>
        <begin position="18"/>
        <end position="180"/>
    </location>
</feature>
<protein>
    <recommendedName>
        <fullName evidence="3">Ribosome-recycling factor</fullName>
        <shortName evidence="3">RRF</shortName>
    </recommendedName>
    <alternativeName>
        <fullName evidence="3">Ribosome-releasing factor</fullName>
    </alternativeName>
</protein>
<dbReference type="InterPro" id="IPR036191">
    <property type="entry name" value="RRF_sf"/>
</dbReference>
<dbReference type="InterPro" id="IPR023584">
    <property type="entry name" value="Ribosome_recyc_fac_dom"/>
</dbReference>
<reference evidence="6 7" key="1">
    <citation type="journal article" date="2016" name="Nat. Commun.">
        <title>Thousands of microbial genomes shed light on interconnected biogeochemical processes in an aquifer system.</title>
        <authorList>
            <person name="Anantharaman K."/>
            <person name="Brown C.T."/>
            <person name="Hug L.A."/>
            <person name="Sharon I."/>
            <person name="Castelle C.J."/>
            <person name="Probst A.J."/>
            <person name="Thomas B.C."/>
            <person name="Singh A."/>
            <person name="Wilkins M.J."/>
            <person name="Karaoz U."/>
            <person name="Brodie E.L."/>
            <person name="Williams K.H."/>
            <person name="Hubbard S.S."/>
            <person name="Banfield J.F."/>
        </authorList>
    </citation>
    <scope>NUCLEOTIDE SEQUENCE [LARGE SCALE GENOMIC DNA]</scope>
</reference>
<dbReference type="Gene3D" id="3.30.1360.40">
    <property type="match status" value="1"/>
</dbReference>
<dbReference type="PANTHER" id="PTHR20982">
    <property type="entry name" value="RIBOSOME RECYCLING FACTOR"/>
    <property type="match status" value="1"/>
</dbReference>
<dbReference type="AlphaFoldDB" id="A0A1F8FM37"/>
<comment type="similarity">
    <text evidence="1 3">Belongs to the RRF family.</text>
</comment>
<organism evidence="6 7">
    <name type="scientific">Candidatus Yanofskybacteria bacterium RIFCSPHIGHO2_02_FULL_43_15c</name>
    <dbReference type="NCBI Taxonomy" id="1802679"/>
    <lineage>
        <taxon>Bacteria</taxon>
        <taxon>Candidatus Yanofskyibacteriota</taxon>
    </lineage>
</organism>
<keyword evidence="2 3" id="KW-0648">Protein biosynthesis</keyword>
<dbReference type="GO" id="GO:0006415">
    <property type="term" value="P:translational termination"/>
    <property type="evidence" value="ECO:0007669"/>
    <property type="project" value="UniProtKB-UniRule"/>
</dbReference>
<accession>A0A1F8FM37</accession>
<evidence type="ECO:0000256" key="2">
    <source>
        <dbReference type="ARBA" id="ARBA00022917"/>
    </source>
</evidence>
<comment type="function">
    <text evidence="3">Responsible for the release of ribosomes from messenger RNA at the termination of protein biosynthesis. May increase the efficiency of translation by recycling ribosomes from one round of translation to another.</text>
</comment>
<dbReference type="CDD" id="cd00520">
    <property type="entry name" value="RRF"/>
    <property type="match status" value="1"/>
</dbReference>
<dbReference type="InterPro" id="IPR002661">
    <property type="entry name" value="Ribosome_recyc_fac"/>
</dbReference>
<dbReference type="SUPFAM" id="SSF55194">
    <property type="entry name" value="Ribosome recycling factor, RRF"/>
    <property type="match status" value="1"/>
</dbReference>
<name>A0A1F8FM37_9BACT</name>
<dbReference type="FunFam" id="3.30.1360.40:FF:000001">
    <property type="entry name" value="Ribosome-recycling factor"/>
    <property type="match status" value="1"/>
</dbReference>
<dbReference type="GO" id="GO:0043023">
    <property type="term" value="F:ribosomal large subunit binding"/>
    <property type="evidence" value="ECO:0007669"/>
    <property type="project" value="TreeGrafter"/>
</dbReference>
<comment type="subcellular location">
    <subcellularLocation>
        <location evidence="3">Cytoplasm</location>
    </subcellularLocation>
</comment>
<dbReference type="HAMAP" id="MF_00040">
    <property type="entry name" value="RRF"/>
    <property type="match status" value="1"/>
</dbReference>
<dbReference type="NCBIfam" id="TIGR00496">
    <property type="entry name" value="frr"/>
    <property type="match status" value="1"/>
</dbReference>
<evidence type="ECO:0000259" key="5">
    <source>
        <dbReference type="Pfam" id="PF01765"/>
    </source>
</evidence>
<dbReference type="Proteomes" id="UP000178197">
    <property type="component" value="Unassembled WGS sequence"/>
</dbReference>
<gene>
    <name evidence="3" type="primary">frr</name>
    <name evidence="6" type="ORF">A3C71_02555</name>
</gene>
<keyword evidence="4" id="KW-0175">Coiled coil</keyword>
<keyword evidence="3" id="KW-0963">Cytoplasm</keyword>
<dbReference type="Gene3D" id="1.10.132.20">
    <property type="entry name" value="Ribosome-recycling factor"/>
    <property type="match status" value="1"/>
</dbReference>
<dbReference type="Pfam" id="PF01765">
    <property type="entry name" value="RRF"/>
    <property type="match status" value="1"/>
</dbReference>
<dbReference type="GO" id="GO:0005737">
    <property type="term" value="C:cytoplasm"/>
    <property type="evidence" value="ECO:0007669"/>
    <property type="project" value="UniProtKB-SubCell"/>
</dbReference>
<comment type="caution">
    <text evidence="6">The sequence shown here is derived from an EMBL/GenBank/DDBJ whole genome shotgun (WGS) entry which is preliminary data.</text>
</comment>
<dbReference type="PANTHER" id="PTHR20982:SF3">
    <property type="entry name" value="MITOCHONDRIAL RIBOSOME RECYCLING FACTOR PSEUDO 1"/>
    <property type="match status" value="1"/>
</dbReference>
<dbReference type="EMBL" id="MGJT01000005">
    <property type="protein sequence ID" value="OGN13546.1"/>
    <property type="molecule type" value="Genomic_DNA"/>
</dbReference>
<evidence type="ECO:0000256" key="1">
    <source>
        <dbReference type="ARBA" id="ARBA00005912"/>
    </source>
</evidence>
<evidence type="ECO:0000313" key="7">
    <source>
        <dbReference type="Proteomes" id="UP000178197"/>
    </source>
</evidence>
<sequence>MDLNQHKKQFDKVVEHFKGEAGSIRTGRATSSLVDEITVEHYGGKYQIKELASISVPEPKTILIQPWDKSAAESIVKAIKNSNLGLNPISDGQGVRLVMPALTEERRKEFIKLLGQKAEDAHIAVRRIRGEIWDDVQEREKSHAISENEKFKAKDGLQKLVDEYNKKIEEIQKKKEEELMI</sequence>
<evidence type="ECO:0000313" key="6">
    <source>
        <dbReference type="EMBL" id="OGN13546.1"/>
    </source>
</evidence>
<evidence type="ECO:0000256" key="3">
    <source>
        <dbReference type="HAMAP-Rule" id="MF_00040"/>
    </source>
</evidence>
<feature type="coiled-coil region" evidence="4">
    <location>
        <begin position="154"/>
        <end position="181"/>
    </location>
</feature>
<proteinExistence type="inferred from homology"/>